<dbReference type="RefSeq" id="WP_123666381.1">
    <property type="nucleotide sequence ID" value="NZ_RJKE01000001.1"/>
</dbReference>
<dbReference type="InterPro" id="IPR029063">
    <property type="entry name" value="SAM-dependent_MTases_sf"/>
</dbReference>
<name>A0A3N1D0H7_9ACTN</name>
<dbReference type="InterPro" id="IPR006764">
    <property type="entry name" value="SAM_dep_MeTrfase_SAV2177_type"/>
</dbReference>
<keyword evidence="1" id="KW-0808">Transferase</keyword>
<protein>
    <submittedName>
        <fullName evidence="1">S-adenosyl methyltransferase</fullName>
    </submittedName>
</protein>
<organism evidence="1 2">
    <name type="scientific">Actinocorallia herbida</name>
    <dbReference type="NCBI Taxonomy" id="58109"/>
    <lineage>
        <taxon>Bacteria</taxon>
        <taxon>Bacillati</taxon>
        <taxon>Actinomycetota</taxon>
        <taxon>Actinomycetes</taxon>
        <taxon>Streptosporangiales</taxon>
        <taxon>Thermomonosporaceae</taxon>
        <taxon>Actinocorallia</taxon>
    </lineage>
</organism>
<comment type="caution">
    <text evidence="1">The sequence shown here is derived from an EMBL/GenBank/DDBJ whole genome shotgun (WGS) entry which is preliminary data.</text>
</comment>
<dbReference type="EMBL" id="RJKE01000001">
    <property type="protein sequence ID" value="ROO87043.1"/>
    <property type="molecule type" value="Genomic_DNA"/>
</dbReference>
<evidence type="ECO:0000313" key="2">
    <source>
        <dbReference type="Proteomes" id="UP000272400"/>
    </source>
</evidence>
<keyword evidence="1" id="KW-0489">Methyltransferase</keyword>
<proteinExistence type="predicted"/>
<dbReference type="PIRSF" id="PIRSF017393">
    <property type="entry name" value="MTase_SAV2177"/>
    <property type="match status" value="1"/>
</dbReference>
<reference evidence="1 2" key="1">
    <citation type="submission" date="2018-11" db="EMBL/GenBank/DDBJ databases">
        <title>Sequencing the genomes of 1000 actinobacteria strains.</title>
        <authorList>
            <person name="Klenk H.-P."/>
        </authorList>
    </citation>
    <scope>NUCLEOTIDE SEQUENCE [LARGE SCALE GENOMIC DNA]</scope>
    <source>
        <strain evidence="1 2">DSM 44254</strain>
    </source>
</reference>
<dbReference type="SUPFAM" id="SSF53335">
    <property type="entry name" value="S-adenosyl-L-methionine-dependent methyltransferases"/>
    <property type="match status" value="1"/>
</dbReference>
<dbReference type="Pfam" id="PF04672">
    <property type="entry name" value="Methyltransf_19"/>
    <property type="match status" value="1"/>
</dbReference>
<dbReference type="GO" id="GO:0032259">
    <property type="term" value="P:methylation"/>
    <property type="evidence" value="ECO:0007669"/>
    <property type="project" value="UniProtKB-KW"/>
</dbReference>
<evidence type="ECO:0000313" key="1">
    <source>
        <dbReference type="EMBL" id="ROO87043.1"/>
    </source>
</evidence>
<dbReference type="Gene3D" id="3.40.50.150">
    <property type="entry name" value="Vaccinia Virus protein VP39"/>
    <property type="match status" value="1"/>
</dbReference>
<gene>
    <name evidence="1" type="ORF">EDD29_4632</name>
</gene>
<dbReference type="OrthoDB" id="3216820at2"/>
<dbReference type="Proteomes" id="UP000272400">
    <property type="component" value="Unassembled WGS sequence"/>
</dbReference>
<dbReference type="GO" id="GO:0008168">
    <property type="term" value="F:methyltransferase activity"/>
    <property type="evidence" value="ECO:0007669"/>
    <property type="project" value="UniProtKB-KW"/>
</dbReference>
<accession>A0A3N1D0H7</accession>
<dbReference type="AlphaFoldDB" id="A0A3N1D0H7"/>
<sequence length="275" mass="29814">MSEPLHRIDGRVPNFARVMDYLEGGKDHFAVDRKVGDELLGIAPDLPVIVAEQRRFLRRAIARLAEEGIRQYVDIGCGLPTCGSPHEILQDLGVDARVAYVDEDPVVVVHGRAILDNSGKVVTPGRPLVRVLQGDPRDPDGILDHPELTGFLDPAKPTAVLVRNILAVMDDATAATVAGRLVDRLSPGDRFLLIHVVRDSAERKSADMTRLFTDEGLLDEGRGQVRTLAQIQALLDGLDLLPPGLVPLPAWHPEPAPHAVAPDAFWSVGAVGRKP</sequence>
<keyword evidence="2" id="KW-1185">Reference proteome</keyword>